<sequence>MNKHAESISSMQRENQTIRHQRSTYAISGGDSEDEVKELEHYSLQEKLDNEVKELDKRLEHHNKLRKVSRGTTSGASPSNSNQPETQNHHHLPQLGLDVASKGANLEAKDSHGENFEAPEKEMKKEE</sequence>
<evidence type="ECO:0000313" key="2">
    <source>
        <dbReference type="Proteomes" id="UP001056120"/>
    </source>
</evidence>
<proteinExistence type="predicted"/>
<accession>A0ACB9JFE4</accession>
<name>A0ACB9JFE4_9ASTR</name>
<organism evidence="1 2">
    <name type="scientific">Smallanthus sonchifolius</name>
    <dbReference type="NCBI Taxonomy" id="185202"/>
    <lineage>
        <taxon>Eukaryota</taxon>
        <taxon>Viridiplantae</taxon>
        <taxon>Streptophyta</taxon>
        <taxon>Embryophyta</taxon>
        <taxon>Tracheophyta</taxon>
        <taxon>Spermatophyta</taxon>
        <taxon>Magnoliopsida</taxon>
        <taxon>eudicotyledons</taxon>
        <taxon>Gunneridae</taxon>
        <taxon>Pentapetalae</taxon>
        <taxon>asterids</taxon>
        <taxon>campanulids</taxon>
        <taxon>Asterales</taxon>
        <taxon>Asteraceae</taxon>
        <taxon>Asteroideae</taxon>
        <taxon>Heliantheae alliance</taxon>
        <taxon>Millerieae</taxon>
        <taxon>Smallanthus</taxon>
    </lineage>
</organism>
<reference evidence="1 2" key="2">
    <citation type="journal article" date="2022" name="Mol. Ecol. Resour.">
        <title>The genomes of chicory, endive, great burdock and yacon provide insights into Asteraceae paleo-polyploidization history and plant inulin production.</title>
        <authorList>
            <person name="Fan W."/>
            <person name="Wang S."/>
            <person name="Wang H."/>
            <person name="Wang A."/>
            <person name="Jiang F."/>
            <person name="Liu H."/>
            <person name="Zhao H."/>
            <person name="Xu D."/>
            <person name="Zhang Y."/>
        </authorList>
    </citation>
    <scope>NUCLEOTIDE SEQUENCE [LARGE SCALE GENOMIC DNA]</scope>
    <source>
        <strain evidence="2">cv. Yunnan</strain>
        <tissue evidence="1">Leaves</tissue>
    </source>
</reference>
<evidence type="ECO:0000313" key="1">
    <source>
        <dbReference type="EMBL" id="KAI3818388.1"/>
    </source>
</evidence>
<reference evidence="2" key="1">
    <citation type="journal article" date="2022" name="Mol. Ecol. Resour.">
        <title>The genomes of chicory, endive, great burdock and yacon provide insights into Asteraceae palaeo-polyploidization history and plant inulin production.</title>
        <authorList>
            <person name="Fan W."/>
            <person name="Wang S."/>
            <person name="Wang H."/>
            <person name="Wang A."/>
            <person name="Jiang F."/>
            <person name="Liu H."/>
            <person name="Zhao H."/>
            <person name="Xu D."/>
            <person name="Zhang Y."/>
        </authorList>
    </citation>
    <scope>NUCLEOTIDE SEQUENCE [LARGE SCALE GENOMIC DNA]</scope>
    <source>
        <strain evidence="2">cv. Yunnan</strain>
    </source>
</reference>
<comment type="caution">
    <text evidence="1">The sequence shown here is derived from an EMBL/GenBank/DDBJ whole genome shotgun (WGS) entry which is preliminary data.</text>
</comment>
<protein>
    <submittedName>
        <fullName evidence="1">Uncharacterized protein</fullName>
    </submittedName>
</protein>
<gene>
    <name evidence="1" type="ORF">L1987_12194</name>
</gene>
<keyword evidence="2" id="KW-1185">Reference proteome</keyword>
<dbReference type="Proteomes" id="UP001056120">
    <property type="component" value="Linkage Group LG04"/>
</dbReference>
<dbReference type="EMBL" id="CM042021">
    <property type="protein sequence ID" value="KAI3818388.1"/>
    <property type="molecule type" value="Genomic_DNA"/>
</dbReference>